<protein>
    <submittedName>
        <fullName evidence="3">Uncharacterized protein</fullName>
    </submittedName>
</protein>
<comment type="caution">
    <text evidence="3">The sequence shown here is derived from an EMBL/GenBank/DDBJ whole genome shotgun (WGS) entry which is preliminary data.</text>
</comment>
<evidence type="ECO:0000313" key="4">
    <source>
        <dbReference type="Proteomes" id="UP000624325"/>
    </source>
</evidence>
<accession>A0ABQ4C241</accession>
<keyword evidence="4" id="KW-1185">Reference proteome</keyword>
<dbReference type="Proteomes" id="UP000624325">
    <property type="component" value="Unassembled WGS sequence"/>
</dbReference>
<feature type="compositionally biased region" description="Pro residues" evidence="1">
    <location>
        <begin position="106"/>
        <end position="117"/>
    </location>
</feature>
<keyword evidence="2" id="KW-1133">Transmembrane helix</keyword>
<evidence type="ECO:0000256" key="2">
    <source>
        <dbReference type="SAM" id="Phobius"/>
    </source>
</evidence>
<feature type="transmembrane region" description="Helical" evidence="2">
    <location>
        <begin position="71"/>
        <end position="92"/>
    </location>
</feature>
<feature type="compositionally biased region" description="Polar residues" evidence="1">
    <location>
        <begin position="165"/>
        <end position="175"/>
    </location>
</feature>
<evidence type="ECO:0000256" key="1">
    <source>
        <dbReference type="SAM" id="MobiDB-lite"/>
    </source>
</evidence>
<sequence>MTTGRWPDRAAAEALLDGGHGGTPLGRVLTAARGPAGPHEFVGEPEATAAFRASDRTTGPVRARRTLSRLLAIKVAIAGALLTGSGLAVASATGTLPIPDREEPRPAPAVPARPPAPAGEHTTRTPGPPPSASPSRKPKGPNEHARSPHPRRNTEQPTPGRKSPNPANTPNGQRQ</sequence>
<proteinExistence type="predicted"/>
<feature type="region of interest" description="Disordered" evidence="1">
    <location>
        <begin position="94"/>
        <end position="175"/>
    </location>
</feature>
<evidence type="ECO:0000313" key="3">
    <source>
        <dbReference type="EMBL" id="GIF56501.1"/>
    </source>
</evidence>
<name>A0ABQ4C241_9ACTN</name>
<gene>
    <name evidence="3" type="ORF">Air01nite_25960</name>
</gene>
<keyword evidence="2" id="KW-0472">Membrane</keyword>
<reference evidence="3 4" key="1">
    <citation type="submission" date="2021-01" db="EMBL/GenBank/DDBJ databases">
        <title>Whole genome shotgun sequence of Asanoa iriomotensis NBRC 100142.</title>
        <authorList>
            <person name="Komaki H."/>
            <person name="Tamura T."/>
        </authorList>
    </citation>
    <scope>NUCLEOTIDE SEQUENCE [LARGE SCALE GENOMIC DNA]</scope>
    <source>
        <strain evidence="3 4">NBRC 100142</strain>
    </source>
</reference>
<organism evidence="3 4">
    <name type="scientific">Asanoa iriomotensis</name>
    <dbReference type="NCBI Taxonomy" id="234613"/>
    <lineage>
        <taxon>Bacteria</taxon>
        <taxon>Bacillati</taxon>
        <taxon>Actinomycetota</taxon>
        <taxon>Actinomycetes</taxon>
        <taxon>Micromonosporales</taxon>
        <taxon>Micromonosporaceae</taxon>
        <taxon>Asanoa</taxon>
    </lineage>
</organism>
<dbReference type="EMBL" id="BONC01000015">
    <property type="protein sequence ID" value="GIF56501.1"/>
    <property type="molecule type" value="Genomic_DNA"/>
</dbReference>
<keyword evidence="2" id="KW-0812">Transmembrane</keyword>
<dbReference type="RefSeq" id="WP_203702325.1">
    <property type="nucleotide sequence ID" value="NZ_BONC01000015.1"/>
</dbReference>